<reference evidence="3 4" key="1">
    <citation type="submission" date="2019-07" db="EMBL/GenBank/DDBJ databases">
        <authorList>
            <person name="Kim J."/>
        </authorList>
    </citation>
    <scope>NUCLEOTIDE SEQUENCE [LARGE SCALE GENOMIC DNA]</scope>
    <source>
        <strain evidence="3 4">JC52</strain>
    </source>
</reference>
<evidence type="ECO:0000256" key="2">
    <source>
        <dbReference type="SAM" id="SignalP"/>
    </source>
</evidence>
<feature type="region of interest" description="Disordered" evidence="1">
    <location>
        <begin position="36"/>
        <end position="60"/>
    </location>
</feature>
<sequence>MKPMNKKILAGTIASFLLGGGFVALLQTPNAQAADATQTPAVTKDASQGQGQRGQFGRGEMNFKGNSFFKTLATVLGTDEATIASDLKAGKTITQIAQDKGLTVDTLLQKLTEAETKSIDDAVTAGKLKQEQADKMKSGLADRLKQMIEHPMMMGGKGDGRGGFMSGAPGFGAGPIFKSLATIIGTDEATIQTELKAGKTIAQIAQEKANLSEDALIQKLTEVETKSIDNAVTAGKLKQEQADKMKAGLADRLKKEVENKMQFGGKGQGPRGGMQHPGFGLGGSPDSIAKIIGITTDELNTQLKDGKSLAEIADAKGITKDQLISKLKDNMTDELTKLVDRKGGVKMDGGHRSNGQGPRGNGEWKKDNKKPAATDSSSTGTTTQQ</sequence>
<dbReference type="EMBL" id="VNJI01000034">
    <property type="protein sequence ID" value="TVY07644.1"/>
    <property type="molecule type" value="Genomic_DNA"/>
</dbReference>
<keyword evidence="2" id="KW-0732">Signal</keyword>
<protein>
    <recommendedName>
        <fullName evidence="5">LysM domain-containing protein</fullName>
    </recommendedName>
</protein>
<accession>A0A559K685</accession>
<proteinExistence type="predicted"/>
<feature type="compositionally biased region" description="Polar residues" evidence="1">
    <location>
        <begin position="36"/>
        <end position="47"/>
    </location>
</feature>
<evidence type="ECO:0000313" key="4">
    <source>
        <dbReference type="Proteomes" id="UP000317036"/>
    </source>
</evidence>
<dbReference type="Proteomes" id="UP000317036">
    <property type="component" value="Unassembled WGS sequence"/>
</dbReference>
<dbReference type="RefSeq" id="WP_144851472.1">
    <property type="nucleotide sequence ID" value="NZ_VNJI01000034.1"/>
</dbReference>
<evidence type="ECO:0000256" key="1">
    <source>
        <dbReference type="SAM" id="MobiDB-lite"/>
    </source>
</evidence>
<organism evidence="3 4">
    <name type="scientific">Paenibacillus cremeus</name>
    <dbReference type="NCBI Taxonomy" id="2163881"/>
    <lineage>
        <taxon>Bacteria</taxon>
        <taxon>Bacillati</taxon>
        <taxon>Bacillota</taxon>
        <taxon>Bacilli</taxon>
        <taxon>Bacillales</taxon>
        <taxon>Paenibacillaceae</taxon>
        <taxon>Paenibacillus</taxon>
    </lineage>
</organism>
<name>A0A559K685_9BACL</name>
<feature type="compositionally biased region" description="Basic and acidic residues" evidence="1">
    <location>
        <begin position="338"/>
        <end position="351"/>
    </location>
</feature>
<dbReference type="AlphaFoldDB" id="A0A559K685"/>
<feature type="compositionally biased region" description="Low complexity" evidence="1">
    <location>
        <begin position="374"/>
        <end position="385"/>
    </location>
</feature>
<evidence type="ECO:0008006" key="5">
    <source>
        <dbReference type="Google" id="ProtNLM"/>
    </source>
</evidence>
<feature type="compositionally biased region" description="Basic and acidic residues" evidence="1">
    <location>
        <begin position="362"/>
        <end position="372"/>
    </location>
</feature>
<dbReference type="OrthoDB" id="2080113at2"/>
<feature type="chain" id="PRO_5022082713" description="LysM domain-containing protein" evidence="2">
    <location>
        <begin position="34"/>
        <end position="385"/>
    </location>
</feature>
<feature type="region of interest" description="Disordered" evidence="1">
    <location>
        <begin position="338"/>
        <end position="385"/>
    </location>
</feature>
<feature type="signal peptide" evidence="2">
    <location>
        <begin position="1"/>
        <end position="33"/>
    </location>
</feature>
<gene>
    <name evidence="3" type="ORF">FPZ49_23175</name>
</gene>
<comment type="caution">
    <text evidence="3">The sequence shown here is derived from an EMBL/GenBank/DDBJ whole genome shotgun (WGS) entry which is preliminary data.</text>
</comment>
<keyword evidence="4" id="KW-1185">Reference proteome</keyword>
<evidence type="ECO:0000313" key="3">
    <source>
        <dbReference type="EMBL" id="TVY07644.1"/>
    </source>
</evidence>